<name>A0A495J7J8_9SPHI</name>
<proteinExistence type="predicted"/>
<sequence>MELIYLINSTSPKKQSRVRTKIRPNRGFVPLDLVGSNQFMQDLIQLSRIPLKYNNVSIYKS</sequence>
<keyword evidence="2" id="KW-1185">Reference proteome</keyword>
<dbReference type="AlphaFoldDB" id="A0A495J7J8"/>
<reference evidence="1 2" key="1">
    <citation type="submission" date="2018-10" db="EMBL/GenBank/DDBJ databases">
        <title>Genomic Encyclopedia of Archaeal and Bacterial Type Strains, Phase II (KMG-II): from individual species to whole genera.</title>
        <authorList>
            <person name="Goeker M."/>
        </authorList>
    </citation>
    <scope>NUCLEOTIDE SEQUENCE [LARGE SCALE GENOMIC DNA]</scope>
    <source>
        <strain evidence="1 2">DSM 18602</strain>
    </source>
</reference>
<comment type="caution">
    <text evidence="1">The sequence shown here is derived from an EMBL/GenBank/DDBJ whole genome shotgun (WGS) entry which is preliminary data.</text>
</comment>
<evidence type="ECO:0000313" key="1">
    <source>
        <dbReference type="EMBL" id="RKR83989.1"/>
    </source>
</evidence>
<gene>
    <name evidence="1" type="ORF">BDD43_4205</name>
</gene>
<dbReference type="EMBL" id="RBKU01000001">
    <property type="protein sequence ID" value="RKR83989.1"/>
    <property type="molecule type" value="Genomic_DNA"/>
</dbReference>
<organism evidence="1 2">
    <name type="scientific">Mucilaginibacter gracilis</name>
    <dbReference type="NCBI Taxonomy" id="423350"/>
    <lineage>
        <taxon>Bacteria</taxon>
        <taxon>Pseudomonadati</taxon>
        <taxon>Bacteroidota</taxon>
        <taxon>Sphingobacteriia</taxon>
        <taxon>Sphingobacteriales</taxon>
        <taxon>Sphingobacteriaceae</taxon>
        <taxon>Mucilaginibacter</taxon>
    </lineage>
</organism>
<accession>A0A495J7J8</accession>
<evidence type="ECO:0000313" key="2">
    <source>
        <dbReference type="Proteomes" id="UP000268007"/>
    </source>
</evidence>
<protein>
    <submittedName>
        <fullName evidence="1">Uncharacterized protein</fullName>
    </submittedName>
</protein>
<dbReference type="Proteomes" id="UP000268007">
    <property type="component" value="Unassembled WGS sequence"/>
</dbReference>